<proteinExistence type="predicted"/>
<dbReference type="AlphaFoldDB" id="A0A914VN86"/>
<protein>
    <submittedName>
        <fullName evidence="2">Uncharacterized protein</fullName>
    </submittedName>
</protein>
<evidence type="ECO:0000313" key="2">
    <source>
        <dbReference type="WBParaSite" id="PSAMB.scaffold22637size487.g38668.t1"/>
    </source>
</evidence>
<dbReference type="WBParaSite" id="PSAMB.scaffold22637size487.g38668.t1">
    <property type="protein sequence ID" value="PSAMB.scaffold22637size487.g38668.t1"/>
    <property type="gene ID" value="PSAMB.scaffold22637size487.g38668"/>
</dbReference>
<reference evidence="2" key="1">
    <citation type="submission" date="2022-11" db="UniProtKB">
        <authorList>
            <consortium name="WormBaseParasite"/>
        </authorList>
    </citation>
    <scope>IDENTIFICATION</scope>
</reference>
<accession>A0A914VN86</accession>
<evidence type="ECO:0000313" key="1">
    <source>
        <dbReference type="Proteomes" id="UP000887566"/>
    </source>
</evidence>
<keyword evidence="1" id="KW-1185">Reference proteome</keyword>
<sequence>AKETTREGESSAARKRETRLATELLGRLYDHAANSEIIGRLLLGAKQWCESGVAEQLLLVPENQCFSSPSGPLETTLVVPGAQCVAAVVHSVEFGATVTVDAASTLRLWNLSADSVVHTAKIGERYSYRGGYTLQDAIVISNDH</sequence>
<name>A0A914VN86_9BILA</name>
<organism evidence="1 2">
    <name type="scientific">Plectus sambesii</name>
    <dbReference type="NCBI Taxonomy" id="2011161"/>
    <lineage>
        <taxon>Eukaryota</taxon>
        <taxon>Metazoa</taxon>
        <taxon>Ecdysozoa</taxon>
        <taxon>Nematoda</taxon>
        <taxon>Chromadorea</taxon>
        <taxon>Plectida</taxon>
        <taxon>Plectina</taxon>
        <taxon>Plectoidea</taxon>
        <taxon>Plectidae</taxon>
        <taxon>Plectus</taxon>
    </lineage>
</organism>
<dbReference type="Proteomes" id="UP000887566">
    <property type="component" value="Unplaced"/>
</dbReference>